<accession>A0A370NA73</accession>
<keyword evidence="6" id="KW-1185">Reference proteome</keyword>
<evidence type="ECO:0000256" key="1">
    <source>
        <dbReference type="ARBA" id="ARBA00023015"/>
    </source>
</evidence>
<feature type="domain" description="HTH luxR-type" evidence="4">
    <location>
        <begin position="285"/>
        <end position="351"/>
    </location>
</feature>
<dbReference type="InterPro" id="IPR036388">
    <property type="entry name" value="WH-like_DNA-bd_sf"/>
</dbReference>
<evidence type="ECO:0000256" key="3">
    <source>
        <dbReference type="ARBA" id="ARBA00023163"/>
    </source>
</evidence>
<reference evidence="6" key="1">
    <citation type="submission" date="2018-05" db="EMBL/GenBank/DDBJ databases">
        <authorList>
            <person name="Feng T."/>
        </authorList>
    </citation>
    <scope>NUCLEOTIDE SEQUENCE [LARGE SCALE GENOMIC DNA]</scope>
    <source>
        <strain evidence="6">S27</strain>
    </source>
</reference>
<dbReference type="Gene3D" id="1.10.10.10">
    <property type="entry name" value="Winged helix-like DNA-binding domain superfamily/Winged helix DNA-binding domain"/>
    <property type="match status" value="1"/>
</dbReference>
<keyword evidence="2" id="KW-0238">DNA-binding</keyword>
<dbReference type="PROSITE" id="PS50043">
    <property type="entry name" value="HTH_LUXR_2"/>
    <property type="match status" value="1"/>
</dbReference>
<dbReference type="Proteomes" id="UP000254875">
    <property type="component" value="Unassembled WGS sequence"/>
</dbReference>
<dbReference type="InterPro" id="IPR036693">
    <property type="entry name" value="TF_LuxR_autoind-bd_dom_sf"/>
</dbReference>
<evidence type="ECO:0000256" key="2">
    <source>
        <dbReference type="ARBA" id="ARBA00023125"/>
    </source>
</evidence>
<dbReference type="SUPFAM" id="SSF46894">
    <property type="entry name" value="C-terminal effector domain of the bipartite response regulators"/>
    <property type="match status" value="1"/>
</dbReference>
<dbReference type="EMBL" id="QHKS01000007">
    <property type="protein sequence ID" value="RDK02465.1"/>
    <property type="molecule type" value="Genomic_DNA"/>
</dbReference>
<dbReference type="Pfam" id="PF00196">
    <property type="entry name" value="GerE"/>
    <property type="match status" value="1"/>
</dbReference>
<dbReference type="Pfam" id="PF03472">
    <property type="entry name" value="Autoind_bind"/>
    <property type="match status" value="1"/>
</dbReference>
<dbReference type="InterPro" id="IPR016032">
    <property type="entry name" value="Sig_transdc_resp-reg_C-effctor"/>
</dbReference>
<organism evidence="5 6">
    <name type="scientific">Paraburkholderia lacunae</name>
    <dbReference type="NCBI Taxonomy" id="2211104"/>
    <lineage>
        <taxon>Bacteria</taxon>
        <taxon>Pseudomonadati</taxon>
        <taxon>Pseudomonadota</taxon>
        <taxon>Betaproteobacteria</taxon>
        <taxon>Burkholderiales</taxon>
        <taxon>Burkholderiaceae</taxon>
        <taxon>Paraburkholderia</taxon>
    </lineage>
</organism>
<proteinExistence type="predicted"/>
<evidence type="ECO:0000259" key="4">
    <source>
        <dbReference type="PROSITE" id="PS50043"/>
    </source>
</evidence>
<dbReference type="SMART" id="SM00421">
    <property type="entry name" value="HTH_LUXR"/>
    <property type="match status" value="1"/>
</dbReference>
<protein>
    <recommendedName>
        <fullName evidence="4">HTH luxR-type domain-containing protein</fullName>
    </recommendedName>
</protein>
<dbReference type="GO" id="GO:0006355">
    <property type="term" value="P:regulation of DNA-templated transcription"/>
    <property type="evidence" value="ECO:0007669"/>
    <property type="project" value="InterPro"/>
</dbReference>
<dbReference type="GO" id="GO:0003677">
    <property type="term" value="F:DNA binding"/>
    <property type="evidence" value="ECO:0007669"/>
    <property type="project" value="UniProtKB-KW"/>
</dbReference>
<dbReference type="OrthoDB" id="8994109at2"/>
<dbReference type="InterPro" id="IPR005143">
    <property type="entry name" value="TF_LuxR_autoind-bd_dom"/>
</dbReference>
<sequence>MTFRQRWTSRVFRHGERGPCTVDLEFVETAWAAKERLRLALMAGPDGQLIERQLVQPDGMCITISTRIRSADDLMQAVAADPHRDVLRVAYQRTFERHHRLLRERTETTGRTLQMGASNLDSIRATRSEPRLAHLVSSVLAQRGQAPAKYIFASYQLSNREQGISWCHFMSEGCFSLLQKFVQRRWYMNDLFLEYARSNSGPSSSDQLEIRSAGQRQAFDAFAEAGFAGGVISPARTAGESFVGYLLVAGMSEAGNRDLMLRRRHTLRVLAAELVEWRAEARARAATDEYKLSARDIEVLRMLSRGMAAAPIAQALKLSENQVHRRVYPEIVEKLRVRHISEAAKAARDLGVLSGGTRAGMSR</sequence>
<comment type="caution">
    <text evidence="5">The sequence shown here is derived from an EMBL/GenBank/DDBJ whole genome shotgun (WGS) entry which is preliminary data.</text>
</comment>
<name>A0A370NA73_9BURK</name>
<dbReference type="AlphaFoldDB" id="A0A370NA73"/>
<keyword evidence="1" id="KW-0805">Transcription regulation</keyword>
<dbReference type="Gene3D" id="3.30.450.80">
    <property type="entry name" value="Transcription factor LuxR-like, autoinducer-binding domain"/>
    <property type="match status" value="1"/>
</dbReference>
<keyword evidence="3" id="KW-0804">Transcription</keyword>
<gene>
    <name evidence="5" type="ORF">DLM46_12795</name>
</gene>
<dbReference type="InterPro" id="IPR000792">
    <property type="entry name" value="Tscrpt_reg_LuxR_C"/>
</dbReference>
<evidence type="ECO:0000313" key="6">
    <source>
        <dbReference type="Proteomes" id="UP000254875"/>
    </source>
</evidence>
<evidence type="ECO:0000313" key="5">
    <source>
        <dbReference type="EMBL" id="RDK02465.1"/>
    </source>
</evidence>